<dbReference type="AlphaFoldDB" id="A0ABD2JWB7"/>
<dbReference type="EMBL" id="JBICBT010000890">
    <property type="protein sequence ID" value="KAL3094902.1"/>
    <property type="molecule type" value="Genomic_DNA"/>
</dbReference>
<accession>A0ABD2JWB7</accession>
<sequence length="429" mass="48585">MNKKLVNPQKPTLCRDLQIEIGEKIVDPCLGHYLPIGILNFFVCPLIRQAALRQLATLNVFKMDKQIATICSKSDEKRFVQIDFRNCVGYELLERLIALMCEYQGHFFTEIHLMSTWQIDVNKLISILSQLNALSVVRLPNNVQVRSEEKQLAKLIGRSRDSLKCVHNICSPWSIPAKIRGQLDIGNSKLWPNNDGLTNLKRSSSSALIELGINFNLAPLKAFKSVFDAIERVRDQYQVDLAKVVRLKLFDKWAPSVQCAPKFFEDFANIQREICRMPSLEVVNLEMLRMICGLNAHDIEQQQQQPPGTNANVSFLLGTCRCLGQLATFALQWFNSSSTQLLNLSHLCLNVSVRLFLELRGASTDRKKLLDSTRELIMANICRFWANSMGQSSKNISRAEIPFGKSGGKLEFIVEIRFVSMPPNSVGIL</sequence>
<name>A0ABD2JWB7_9BILA</name>
<dbReference type="Proteomes" id="UP001620626">
    <property type="component" value="Unassembled WGS sequence"/>
</dbReference>
<comment type="caution">
    <text evidence="1">The sequence shown here is derived from an EMBL/GenBank/DDBJ whole genome shotgun (WGS) entry which is preliminary data.</text>
</comment>
<evidence type="ECO:0000313" key="2">
    <source>
        <dbReference type="Proteomes" id="UP001620626"/>
    </source>
</evidence>
<reference evidence="1 2" key="1">
    <citation type="submission" date="2024-10" db="EMBL/GenBank/DDBJ databases">
        <authorList>
            <person name="Kim D."/>
        </authorList>
    </citation>
    <scope>NUCLEOTIDE SEQUENCE [LARGE SCALE GENOMIC DNA]</scope>
    <source>
        <strain evidence="1">BH-2024</strain>
    </source>
</reference>
<gene>
    <name evidence="1" type="ORF">niasHT_025706</name>
</gene>
<evidence type="ECO:0000313" key="1">
    <source>
        <dbReference type="EMBL" id="KAL3094902.1"/>
    </source>
</evidence>
<protein>
    <submittedName>
        <fullName evidence="1">Uncharacterized protein</fullName>
    </submittedName>
</protein>
<organism evidence="1 2">
    <name type="scientific">Heterodera trifolii</name>
    <dbReference type="NCBI Taxonomy" id="157864"/>
    <lineage>
        <taxon>Eukaryota</taxon>
        <taxon>Metazoa</taxon>
        <taxon>Ecdysozoa</taxon>
        <taxon>Nematoda</taxon>
        <taxon>Chromadorea</taxon>
        <taxon>Rhabditida</taxon>
        <taxon>Tylenchina</taxon>
        <taxon>Tylenchomorpha</taxon>
        <taxon>Tylenchoidea</taxon>
        <taxon>Heteroderidae</taxon>
        <taxon>Heteroderinae</taxon>
        <taxon>Heterodera</taxon>
    </lineage>
</organism>
<keyword evidence="2" id="KW-1185">Reference proteome</keyword>
<proteinExistence type="predicted"/>